<proteinExistence type="predicted"/>
<evidence type="ECO:0000313" key="4">
    <source>
        <dbReference type="Proteomes" id="UP000502297"/>
    </source>
</evidence>
<feature type="transmembrane region" description="Helical" evidence="2">
    <location>
        <begin position="101"/>
        <end position="118"/>
    </location>
</feature>
<dbReference type="RefSeq" id="WP_166221732.1">
    <property type="nucleotide sequence ID" value="NZ_CP049801.1"/>
</dbReference>
<dbReference type="Proteomes" id="UP000502297">
    <property type="component" value="Chromosome"/>
</dbReference>
<reference evidence="3 4" key="1">
    <citation type="submission" date="2020-03" db="EMBL/GenBank/DDBJ databases">
        <authorList>
            <person name="Zhu W."/>
        </authorList>
    </citation>
    <scope>NUCLEOTIDE SEQUENCE [LARGE SCALE GENOMIC DNA]</scope>
    <source>
        <strain evidence="3 4">323-1</strain>
    </source>
</reference>
<dbReference type="EMBL" id="CP049801">
    <property type="protein sequence ID" value="QIO04898.1"/>
    <property type="molecule type" value="Genomic_DNA"/>
</dbReference>
<feature type="transmembrane region" description="Helical" evidence="2">
    <location>
        <begin position="55"/>
        <end position="72"/>
    </location>
</feature>
<gene>
    <name evidence="3" type="ORF">G8E00_02395</name>
</gene>
<feature type="region of interest" description="Disordered" evidence="1">
    <location>
        <begin position="1"/>
        <end position="21"/>
    </location>
</feature>
<accession>A0A6G8RSY0</accession>
<keyword evidence="2" id="KW-1133">Transmembrane helix</keyword>
<feature type="transmembrane region" description="Helical" evidence="2">
    <location>
        <begin position="78"/>
        <end position="94"/>
    </location>
</feature>
<dbReference type="InterPro" id="IPR024399">
    <property type="entry name" value="DUF2628"/>
</dbReference>
<feature type="compositionally biased region" description="Polar residues" evidence="1">
    <location>
        <begin position="1"/>
        <end position="16"/>
    </location>
</feature>
<dbReference type="AlphaFoldDB" id="A0A6G8RSY0"/>
<evidence type="ECO:0000313" key="3">
    <source>
        <dbReference type="EMBL" id="QIO04898.1"/>
    </source>
</evidence>
<feature type="transmembrane region" description="Helical" evidence="2">
    <location>
        <begin position="149"/>
        <end position="169"/>
    </location>
</feature>
<evidence type="ECO:0000256" key="1">
    <source>
        <dbReference type="SAM" id="MobiDB-lite"/>
    </source>
</evidence>
<evidence type="ECO:0000256" key="2">
    <source>
        <dbReference type="SAM" id="Phobius"/>
    </source>
</evidence>
<keyword evidence="4" id="KW-1185">Reference proteome</keyword>
<name>A0A6G8RSY0_9GAMM</name>
<dbReference type="Pfam" id="PF10947">
    <property type="entry name" value="DUF2628"/>
    <property type="match status" value="1"/>
</dbReference>
<dbReference type="KEGG" id="asha:G8E00_02395"/>
<keyword evidence="2" id="KW-0812">Transmembrane</keyword>
<protein>
    <submittedName>
        <fullName evidence="3">DUF2628 domain-containing protein</fullName>
    </submittedName>
</protein>
<organism evidence="3 4">
    <name type="scientific">Acinetobacter shaoyimingii</name>
    <dbReference type="NCBI Taxonomy" id="2715164"/>
    <lineage>
        <taxon>Bacteria</taxon>
        <taxon>Pseudomonadati</taxon>
        <taxon>Pseudomonadota</taxon>
        <taxon>Gammaproteobacteria</taxon>
        <taxon>Moraxellales</taxon>
        <taxon>Moraxellaceae</taxon>
        <taxon>Acinetobacter</taxon>
    </lineage>
</organism>
<keyword evidence="2" id="KW-0472">Membrane</keyword>
<sequence length="173" mass="19650">MNEQQEYAPSNNQKTDSPFPPVLNLDDQRQAVFVGKKYETYYQEKFNQITPKKQMAGFNIGAFFFGLMWLFYRKMYGYGLILLGLILVSCVIPIPEAIDRGISIALAVTMGMFGNTLYKNFVEKKIKEIERSHPDSIEQELERQGGTNIWAGIGILFVAVIAIYIVVTISGNY</sequence>